<name>A0A8H5N6X4_9HYPO</name>
<keyword evidence="2" id="KW-1185">Reference proteome</keyword>
<dbReference type="Gene3D" id="3.40.630.10">
    <property type="entry name" value="Zn peptidases"/>
    <property type="match status" value="1"/>
</dbReference>
<dbReference type="EMBL" id="JAAOAM010000045">
    <property type="protein sequence ID" value="KAF5554244.1"/>
    <property type="molecule type" value="Genomic_DNA"/>
</dbReference>
<proteinExistence type="predicted"/>
<protein>
    <submittedName>
        <fullName evidence="1">Uncharacterized protein</fullName>
    </submittedName>
</protein>
<evidence type="ECO:0000313" key="1">
    <source>
        <dbReference type="EMBL" id="KAF5554244.1"/>
    </source>
</evidence>
<accession>A0A8H5N6X4</accession>
<comment type="caution">
    <text evidence="1">The sequence shown here is derived from an EMBL/GenBank/DDBJ whole genome shotgun (WGS) entry which is preliminary data.</text>
</comment>
<dbReference type="Proteomes" id="UP000522262">
    <property type="component" value="Unassembled WGS sequence"/>
</dbReference>
<dbReference type="SUPFAM" id="SSF53187">
    <property type="entry name" value="Zn-dependent exopeptidases"/>
    <property type="match status" value="1"/>
</dbReference>
<organism evidence="1 2">
    <name type="scientific">Fusarium mexicanum</name>
    <dbReference type="NCBI Taxonomy" id="751941"/>
    <lineage>
        <taxon>Eukaryota</taxon>
        <taxon>Fungi</taxon>
        <taxon>Dikarya</taxon>
        <taxon>Ascomycota</taxon>
        <taxon>Pezizomycotina</taxon>
        <taxon>Sordariomycetes</taxon>
        <taxon>Hypocreomycetidae</taxon>
        <taxon>Hypocreales</taxon>
        <taxon>Nectriaceae</taxon>
        <taxon>Fusarium</taxon>
        <taxon>Fusarium fujikuroi species complex</taxon>
    </lineage>
</organism>
<evidence type="ECO:0000313" key="2">
    <source>
        <dbReference type="Proteomes" id="UP000522262"/>
    </source>
</evidence>
<dbReference type="AlphaFoldDB" id="A0A8H5N6X4"/>
<dbReference type="Gene3D" id="3.50.30.30">
    <property type="match status" value="1"/>
</dbReference>
<gene>
    <name evidence="1" type="ORF">FMEXI_2065</name>
</gene>
<reference evidence="1 2" key="1">
    <citation type="submission" date="2020-05" db="EMBL/GenBank/DDBJ databases">
        <title>Identification and distribution of gene clusters putatively required for synthesis of sphingolipid metabolism inhibitors in phylogenetically diverse species of the filamentous fungus Fusarium.</title>
        <authorList>
            <person name="Kim H.-S."/>
            <person name="Busman M."/>
            <person name="Brown D.W."/>
            <person name="Divon H."/>
            <person name="Uhlig S."/>
            <person name="Proctor R.H."/>
        </authorList>
    </citation>
    <scope>NUCLEOTIDE SEQUENCE [LARGE SCALE GENOMIC DNA]</scope>
    <source>
        <strain evidence="1 2">NRRL 53147</strain>
    </source>
</reference>
<sequence>MLNAVMTYYSRLKVHRVSRSGIQDHRVDDIDHFRTHIELLHATGPRFTGSDAHGNYVTWLETQLKDISNLEVFSEDVKVLGWQPKGSLEESATLTILKDDGLDQPDRIAVAGSVPYTLPSTGRTGGMIYVPRHQKISGHELKSKMILRDFPVHQLPYAVGMLPAYWMTSDMNDDLLDVYDRPGFADQIIHQDLLDAGNAQVAGVLFMFDVPRDQVASYFEPHKGTHYHIPAAYVGVEESIVLKNAAMDVSTKTSATLSVKAKVTQRTAKALKAVLPGQIEERVIYVTHTDGNTCVQENGPVALLALARYFATRSNSPGRRTIEFAFNVGHLHISREGSLAQAKELDASFDHVGDTTALVIPVEHLGTREIEAVHEQGEPGRRLCYTGRGETMFWCVGPSPPVVQAVIAAVARRRLDRVVVTRGVSIPRFNKTPVFTSFGGIGTYYHNLLLPTTSLISGPWSLWAPSFGPDAVDTCRLRQQTLALGDVYDSLEMVSRQEIIQGYVEYRKRRSLRGESWTICEPPEKAEAVETLESGAIQY</sequence>